<evidence type="ECO:0000313" key="3">
    <source>
        <dbReference type="Proteomes" id="UP000316649"/>
    </source>
</evidence>
<dbReference type="Proteomes" id="UP000316649">
    <property type="component" value="Unassembled WGS sequence"/>
</dbReference>
<evidence type="ECO:0000256" key="1">
    <source>
        <dbReference type="SAM" id="Phobius"/>
    </source>
</evidence>
<keyword evidence="1" id="KW-1133">Transmembrane helix</keyword>
<feature type="transmembrane region" description="Helical" evidence="1">
    <location>
        <begin position="118"/>
        <end position="138"/>
    </location>
</feature>
<keyword evidence="1" id="KW-0812">Transmembrane</keyword>
<keyword evidence="3" id="KW-1185">Reference proteome</keyword>
<keyword evidence="1" id="KW-0472">Membrane</keyword>
<dbReference type="RefSeq" id="WP_144359489.1">
    <property type="nucleotide sequence ID" value="NZ_VMNH01000016.1"/>
</dbReference>
<proteinExistence type="predicted"/>
<accession>A0A557S513</accession>
<feature type="transmembrane region" description="Helical" evidence="1">
    <location>
        <begin position="50"/>
        <end position="72"/>
    </location>
</feature>
<feature type="transmembrane region" description="Helical" evidence="1">
    <location>
        <begin position="150"/>
        <end position="168"/>
    </location>
</feature>
<evidence type="ECO:0008006" key="4">
    <source>
        <dbReference type="Google" id="ProtNLM"/>
    </source>
</evidence>
<sequence length="172" mass="18695">MKRLINLFVDISLLRAAPQDLPAASVLITVTLLLNLLTGTIVIVGHFGSLIPAVLAQLMDLGLLALLVWLILSYKKHQGRFTQAITALFGCGVLVNLVAMPIQLMMGDDPKVSPVGGLGVLLYIGLMIWGLVIVAHVLRHTFATRFGNGMLLSIGYFMLINWLVDLFFKKAG</sequence>
<dbReference type="AlphaFoldDB" id="A0A557S513"/>
<feature type="transmembrane region" description="Helical" evidence="1">
    <location>
        <begin position="21"/>
        <end position="44"/>
    </location>
</feature>
<name>A0A557S513_9GAMM</name>
<dbReference type="OrthoDB" id="6717649at2"/>
<organism evidence="2 3">
    <name type="scientific">Sedimenticola selenatireducens</name>
    <dbReference type="NCBI Taxonomy" id="191960"/>
    <lineage>
        <taxon>Bacteria</taxon>
        <taxon>Pseudomonadati</taxon>
        <taxon>Pseudomonadota</taxon>
        <taxon>Gammaproteobacteria</taxon>
        <taxon>Chromatiales</taxon>
        <taxon>Sedimenticolaceae</taxon>
        <taxon>Sedimenticola</taxon>
    </lineage>
</organism>
<feature type="transmembrane region" description="Helical" evidence="1">
    <location>
        <begin position="84"/>
        <end position="106"/>
    </location>
</feature>
<evidence type="ECO:0000313" key="2">
    <source>
        <dbReference type="EMBL" id="TVO72485.1"/>
    </source>
</evidence>
<reference evidence="2 3" key="1">
    <citation type="submission" date="2019-07" db="EMBL/GenBank/DDBJ databases">
        <title>The pathways for chlorine oxyanion respiration interact through the shared metabolite chlorate.</title>
        <authorList>
            <person name="Barnum T.P."/>
            <person name="Cheng Y."/>
            <person name="Hill K.A."/>
            <person name="Lucas L.N."/>
            <person name="Carlson H.K."/>
            <person name="Coates J.D."/>
        </authorList>
    </citation>
    <scope>NUCLEOTIDE SEQUENCE [LARGE SCALE GENOMIC DNA]</scope>
    <source>
        <strain evidence="2 3">BK-1</strain>
    </source>
</reference>
<protein>
    <recommendedName>
        <fullName evidence="4">Yip1 domain-containing protein</fullName>
    </recommendedName>
</protein>
<gene>
    <name evidence="2" type="ORF">FHP88_12895</name>
</gene>
<comment type="caution">
    <text evidence="2">The sequence shown here is derived from an EMBL/GenBank/DDBJ whole genome shotgun (WGS) entry which is preliminary data.</text>
</comment>
<dbReference type="EMBL" id="VMNH01000016">
    <property type="protein sequence ID" value="TVO72485.1"/>
    <property type="molecule type" value="Genomic_DNA"/>
</dbReference>